<evidence type="ECO:0000313" key="2">
    <source>
        <dbReference type="Proteomes" id="UP000316621"/>
    </source>
</evidence>
<reference evidence="1 2" key="1">
    <citation type="journal article" date="2018" name="Science">
        <title>The opium poppy genome and morphinan production.</title>
        <authorList>
            <person name="Guo L."/>
            <person name="Winzer T."/>
            <person name="Yang X."/>
            <person name="Li Y."/>
            <person name="Ning Z."/>
            <person name="He Z."/>
            <person name="Teodor R."/>
            <person name="Lu Y."/>
            <person name="Bowser T.A."/>
            <person name="Graham I.A."/>
            <person name="Ye K."/>
        </authorList>
    </citation>
    <scope>NUCLEOTIDE SEQUENCE [LARGE SCALE GENOMIC DNA]</scope>
    <source>
        <strain evidence="2">cv. HN1</strain>
        <tissue evidence="1">Leaves</tissue>
    </source>
</reference>
<proteinExistence type="predicted"/>
<accession>A0A4Y7J895</accession>
<dbReference type="PANTHER" id="PTHR12848:SF16">
    <property type="entry name" value="REGULATORY-ASSOCIATED PROTEIN OF MTOR"/>
    <property type="match status" value="1"/>
</dbReference>
<gene>
    <name evidence="1" type="ORF">C5167_014691</name>
</gene>
<protein>
    <submittedName>
        <fullName evidence="1">Uncharacterized protein</fullName>
    </submittedName>
</protein>
<dbReference type="GO" id="GO:0009267">
    <property type="term" value="P:cellular response to starvation"/>
    <property type="evidence" value="ECO:0007669"/>
    <property type="project" value="TreeGrafter"/>
</dbReference>
<dbReference type="GO" id="GO:0030307">
    <property type="term" value="P:positive regulation of cell growth"/>
    <property type="evidence" value="ECO:0007669"/>
    <property type="project" value="TreeGrafter"/>
</dbReference>
<dbReference type="EMBL" id="CM010717">
    <property type="protein sequence ID" value="RZC55845.1"/>
    <property type="molecule type" value="Genomic_DNA"/>
</dbReference>
<dbReference type="AlphaFoldDB" id="A0A4Y7J895"/>
<dbReference type="GO" id="GO:0005737">
    <property type="term" value="C:cytoplasm"/>
    <property type="evidence" value="ECO:0007669"/>
    <property type="project" value="TreeGrafter"/>
</dbReference>
<dbReference type="GO" id="GO:0031929">
    <property type="term" value="P:TOR signaling"/>
    <property type="evidence" value="ECO:0007669"/>
    <property type="project" value="InterPro"/>
</dbReference>
<dbReference type="Gramene" id="RZC55845">
    <property type="protein sequence ID" value="RZC55845"/>
    <property type="gene ID" value="C5167_014691"/>
</dbReference>
<organism evidence="1 2">
    <name type="scientific">Papaver somniferum</name>
    <name type="common">Opium poppy</name>
    <dbReference type="NCBI Taxonomy" id="3469"/>
    <lineage>
        <taxon>Eukaryota</taxon>
        <taxon>Viridiplantae</taxon>
        <taxon>Streptophyta</taxon>
        <taxon>Embryophyta</taxon>
        <taxon>Tracheophyta</taxon>
        <taxon>Spermatophyta</taxon>
        <taxon>Magnoliopsida</taxon>
        <taxon>Ranunculales</taxon>
        <taxon>Papaveraceae</taxon>
        <taxon>Papaveroideae</taxon>
        <taxon>Papaver</taxon>
    </lineage>
</organism>
<evidence type="ECO:0000313" key="1">
    <source>
        <dbReference type="EMBL" id="RZC55845.1"/>
    </source>
</evidence>
<dbReference type="InterPro" id="IPR004083">
    <property type="entry name" value="Raptor"/>
</dbReference>
<dbReference type="Proteomes" id="UP000316621">
    <property type="component" value="Chromosome 3"/>
</dbReference>
<dbReference type="GO" id="GO:0031931">
    <property type="term" value="C:TORC1 complex"/>
    <property type="evidence" value="ECO:0007669"/>
    <property type="project" value="InterPro"/>
</dbReference>
<sequence length="259" mass="28286">MPGDGHVYALLKGKFTMESFRRAFVGSETGTLQLEPLQLPSLVKEANAEFQASSVGIFPYVLKVLQTTAVELSVMSGRSGEAWWQEYFIRFLDGMDAYPEQCTMTAFVLAVIMDSHRRGQESRAKADLIHMCLRHLHPTNNTHNAQSEPLLLQWLCLFLGPVVSPEVALLQALLPAVITFYTHLLQHTNFKPLSNSLLGSLPSLANITGKSSGYPSTSRYMQPGGTIPSLIGPVLRVGSDHISVSRDGSVSTSSPIATL</sequence>
<dbReference type="PANTHER" id="PTHR12848">
    <property type="entry name" value="REGULATORY-ASSOCIATED PROTEIN OF MTOR"/>
    <property type="match status" value="1"/>
</dbReference>
<dbReference type="STRING" id="3469.A0A4Y7J895"/>
<dbReference type="GO" id="GO:0010506">
    <property type="term" value="P:regulation of autophagy"/>
    <property type="evidence" value="ECO:0007669"/>
    <property type="project" value="TreeGrafter"/>
</dbReference>
<keyword evidence="2" id="KW-1185">Reference proteome</keyword>
<dbReference type="GO" id="GO:0030674">
    <property type="term" value="F:protein-macromolecule adaptor activity"/>
    <property type="evidence" value="ECO:0007669"/>
    <property type="project" value="TreeGrafter"/>
</dbReference>
<dbReference type="GO" id="GO:0071230">
    <property type="term" value="P:cellular response to amino acid stimulus"/>
    <property type="evidence" value="ECO:0007669"/>
    <property type="project" value="TreeGrafter"/>
</dbReference>
<name>A0A4Y7J895_PAPSO</name>